<comment type="caution">
    <text evidence="2">The sequence shown here is derived from an EMBL/GenBank/DDBJ whole genome shotgun (WGS) entry which is preliminary data.</text>
</comment>
<accession>A0A8J7YPZ5</accession>
<dbReference type="GO" id="GO:0003677">
    <property type="term" value="F:DNA binding"/>
    <property type="evidence" value="ECO:0007669"/>
    <property type="project" value="UniProtKB-KW"/>
</dbReference>
<dbReference type="EMBL" id="JAHEAC010000059">
    <property type="protein sequence ID" value="MBX8644398.1"/>
    <property type="molecule type" value="Genomic_DNA"/>
</dbReference>
<dbReference type="InterPro" id="IPR010095">
    <property type="entry name" value="Cas12f1-like_TNB"/>
</dbReference>
<gene>
    <name evidence="2" type="ORF">J9259_06840</name>
    <name evidence="3" type="ORF">KIY12_06740</name>
</gene>
<dbReference type="EMBL" id="JAGVSJ010000017">
    <property type="protein sequence ID" value="MBX8632216.1"/>
    <property type="molecule type" value="Genomic_DNA"/>
</dbReference>
<reference evidence="2" key="1">
    <citation type="submission" date="2021-04" db="EMBL/GenBank/DDBJ databases">
        <title>Genomic insights into ecological role and evolution of a novel Thermoplasmata order Candidatus Sysuiplasmatales.</title>
        <authorList>
            <person name="Yuan Y."/>
        </authorList>
    </citation>
    <scope>NUCLEOTIDE SEQUENCE</scope>
    <source>
        <strain evidence="3">TUT19-bin139</strain>
        <strain evidence="2">YP2-bin.285</strain>
    </source>
</reference>
<keyword evidence="1" id="KW-0238">DNA-binding</keyword>
<name>A0A8J7YPZ5_9ARCH</name>
<dbReference type="AlphaFoldDB" id="A0A8J7YPZ5"/>
<evidence type="ECO:0000256" key="1">
    <source>
        <dbReference type="ARBA" id="ARBA00023125"/>
    </source>
</evidence>
<evidence type="ECO:0000313" key="4">
    <source>
        <dbReference type="Proteomes" id="UP000716004"/>
    </source>
</evidence>
<dbReference type="Proteomes" id="UP000716004">
    <property type="component" value="Unassembled WGS sequence"/>
</dbReference>
<evidence type="ECO:0000313" key="2">
    <source>
        <dbReference type="EMBL" id="MBX8632216.1"/>
    </source>
</evidence>
<proteinExistence type="predicted"/>
<evidence type="ECO:0000313" key="3">
    <source>
        <dbReference type="EMBL" id="MBX8644398.1"/>
    </source>
</evidence>
<organism evidence="2 4">
    <name type="scientific">Candidatus Sysuiplasma superficiale</name>
    <dbReference type="NCBI Taxonomy" id="2823368"/>
    <lineage>
        <taxon>Archaea</taxon>
        <taxon>Methanobacteriati</taxon>
        <taxon>Thermoplasmatota</taxon>
        <taxon>Thermoplasmata</taxon>
        <taxon>Candidatus Sysuiplasmatales</taxon>
        <taxon>Candidatus Sysuiplasmataceae</taxon>
        <taxon>Candidatus Sysuiplasma</taxon>
    </lineage>
</organism>
<dbReference type="Proteomes" id="UP000750197">
    <property type="component" value="Unassembled WGS sequence"/>
</dbReference>
<dbReference type="NCBIfam" id="TIGR01766">
    <property type="entry name" value="IS200/IS605 family accessory protein TnpB-like domain"/>
    <property type="match status" value="1"/>
</dbReference>
<sequence>MSGSHALSCYGFSIVDGVLRIPLGNRQFEEIPLNRHVLDVLSEPGLKVRSFTLNASTLSICFAKETDLRECISTLGVDRNVGNVTCGNNEDASVYDLTHLADIQQNSKEIVASFKRNDVRIRKNLTAKYGMRKGNRTLQFIHAITSSIVADADRQNAAIVLEDIRDIKQKLFRKGDVKRKRTRGTVNCVAWAGEIERQITYKAAWEGIPVIVLSRKDTMGTSSRH</sequence>
<protein>
    <submittedName>
        <fullName evidence="2">IS200/IS605 family accessory protein TnpB-related protein</fullName>
    </submittedName>
</protein>